<feature type="region of interest" description="Disordered" evidence="1">
    <location>
        <begin position="664"/>
        <end position="685"/>
    </location>
</feature>
<dbReference type="PANTHER" id="PTHR34365">
    <property type="entry name" value="ENOLASE (DUF1399)"/>
    <property type="match status" value="1"/>
</dbReference>
<protein>
    <recommendedName>
        <fullName evidence="4">Alpha-ketoglutarate-dependent sulfonate dioxygenase</fullName>
    </recommendedName>
</protein>
<sequence length="803" mass="85959">MFGKSKDKEKRRSWGGEGSRPPSMLSMRGSRSSMGSPPAGSPFGSLASPPAYDVPPPVYQEHIEDDAAARLAQLDLAPGRAGVKPSADECIVHLKLLEALLQLRHEMAGTAGLFDVAGPADEGVVKGAAAEEALDRVREKRWAVYVARAVDRYEVWWATRVPRGAAGVQNARNFRGEDLVSVAGIDDESGLMAKPFVWRADELPPLDVLMVWHAHTLNPRCYFEDCIRVGRLDFWASGLPWDLINKAIDTTTFEYVAAPEARQAWESGTTLAWDNLFDPPDREVRCPVCPKDTYFLVPWSSGAGYVDGIGGDFVPGTGYADKDFAAECPQCQCTVTHELLRVARFRRDVGLLLTEDLPLAGTIIDYTGKPPPVPATIDPRNPIPPPSYFPSGLIKAGGLAGRLLEATAEPPVTMDTVKKVLEEGMFDAKLVQQYKQGQTTAVKFPERRAVRRMMSRYWQNASPFGLDLVGAVIRQGSFIEKMHKIDWLHSPALRTTMDRLVVKYSRFFDLMAAYPRKLAVPTLDVDLAWHTHQTSPQRYYTYSTRVAHGNFIDHDDKIEETDLDAAFEWTSKAYQKTFGQPYSECTCWYCEAIRESHTSPLSRLFRTRSHTATTELHSSAATTPDDPQASPHISAHSAIRTPASTAKARVRAAQLDRAYADAVRRARKDGRPLPRRDDPFTSDAWGRPRTLDGPYLPYAAPAALVGVGVAGVGVAGAAGAAYVADPCFAETQAGAHGACVAGSCVGAAGVSGGGCSGGGAVCGGGGGGCGSCGAAGGCAGGGVGMGGAFGGAFGGAGCAGASS</sequence>
<dbReference type="EMBL" id="ML995501">
    <property type="protein sequence ID" value="KAF2137561.1"/>
    <property type="molecule type" value="Genomic_DNA"/>
</dbReference>
<dbReference type="AlphaFoldDB" id="A0A6A6B483"/>
<dbReference type="Proteomes" id="UP000799438">
    <property type="component" value="Unassembled WGS sequence"/>
</dbReference>
<accession>A0A6A6B483</accession>
<feature type="compositionally biased region" description="Basic and acidic residues" evidence="1">
    <location>
        <begin position="664"/>
        <end position="679"/>
    </location>
</feature>
<feature type="region of interest" description="Disordered" evidence="1">
    <location>
        <begin position="1"/>
        <end position="58"/>
    </location>
</feature>
<gene>
    <name evidence="2" type="ORF">K452DRAFT_257279</name>
</gene>
<feature type="region of interest" description="Disordered" evidence="1">
    <location>
        <begin position="612"/>
        <end position="646"/>
    </location>
</feature>
<dbReference type="RefSeq" id="XP_033393276.1">
    <property type="nucleotide sequence ID" value="XM_033538431.1"/>
</dbReference>
<feature type="compositionally biased region" description="Low complexity" evidence="1">
    <location>
        <begin position="19"/>
        <end position="51"/>
    </location>
</feature>
<dbReference type="OrthoDB" id="2684236at2759"/>
<dbReference type="PANTHER" id="PTHR34365:SF7">
    <property type="entry name" value="GLYCINE-RICH DOMAIN-CONTAINING PROTEIN 1"/>
    <property type="match status" value="1"/>
</dbReference>
<evidence type="ECO:0000313" key="2">
    <source>
        <dbReference type="EMBL" id="KAF2137561.1"/>
    </source>
</evidence>
<proteinExistence type="predicted"/>
<organism evidence="2 3">
    <name type="scientific">Aplosporella prunicola CBS 121167</name>
    <dbReference type="NCBI Taxonomy" id="1176127"/>
    <lineage>
        <taxon>Eukaryota</taxon>
        <taxon>Fungi</taxon>
        <taxon>Dikarya</taxon>
        <taxon>Ascomycota</taxon>
        <taxon>Pezizomycotina</taxon>
        <taxon>Dothideomycetes</taxon>
        <taxon>Dothideomycetes incertae sedis</taxon>
        <taxon>Botryosphaeriales</taxon>
        <taxon>Aplosporellaceae</taxon>
        <taxon>Aplosporella</taxon>
    </lineage>
</organism>
<feature type="compositionally biased region" description="Polar residues" evidence="1">
    <location>
        <begin position="612"/>
        <end position="622"/>
    </location>
</feature>
<evidence type="ECO:0000313" key="3">
    <source>
        <dbReference type="Proteomes" id="UP000799438"/>
    </source>
</evidence>
<feature type="compositionally biased region" description="Basic and acidic residues" evidence="1">
    <location>
        <begin position="1"/>
        <end position="14"/>
    </location>
</feature>
<dbReference type="InterPro" id="IPR009836">
    <property type="entry name" value="GRDP-like"/>
</dbReference>
<dbReference type="Pfam" id="PF07173">
    <property type="entry name" value="GRDP-like"/>
    <property type="match status" value="1"/>
</dbReference>
<evidence type="ECO:0000256" key="1">
    <source>
        <dbReference type="SAM" id="MobiDB-lite"/>
    </source>
</evidence>
<dbReference type="GeneID" id="54295927"/>
<feature type="non-terminal residue" evidence="2">
    <location>
        <position position="803"/>
    </location>
</feature>
<evidence type="ECO:0008006" key="4">
    <source>
        <dbReference type="Google" id="ProtNLM"/>
    </source>
</evidence>
<reference evidence="2" key="1">
    <citation type="journal article" date="2020" name="Stud. Mycol.">
        <title>101 Dothideomycetes genomes: a test case for predicting lifestyles and emergence of pathogens.</title>
        <authorList>
            <person name="Haridas S."/>
            <person name="Albert R."/>
            <person name="Binder M."/>
            <person name="Bloem J."/>
            <person name="Labutti K."/>
            <person name="Salamov A."/>
            <person name="Andreopoulos B."/>
            <person name="Baker S."/>
            <person name="Barry K."/>
            <person name="Bills G."/>
            <person name="Bluhm B."/>
            <person name="Cannon C."/>
            <person name="Castanera R."/>
            <person name="Culley D."/>
            <person name="Daum C."/>
            <person name="Ezra D."/>
            <person name="Gonzalez J."/>
            <person name="Henrissat B."/>
            <person name="Kuo A."/>
            <person name="Liang C."/>
            <person name="Lipzen A."/>
            <person name="Lutzoni F."/>
            <person name="Magnuson J."/>
            <person name="Mondo S."/>
            <person name="Nolan M."/>
            <person name="Ohm R."/>
            <person name="Pangilinan J."/>
            <person name="Park H.-J."/>
            <person name="Ramirez L."/>
            <person name="Alfaro M."/>
            <person name="Sun H."/>
            <person name="Tritt A."/>
            <person name="Yoshinaga Y."/>
            <person name="Zwiers L.-H."/>
            <person name="Turgeon B."/>
            <person name="Goodwin S."/>
            <person name="Spatafora J."/>
            <person name="Crous P."/>
            <person name="Grigoriev I."/>
        </authorList>
    </citation>
    <scope>NUCLEOTIDE SEQUENCE</scope>
    <source>
        <strain evidence="2">CBS 121167</strain>
    </source>
</reference>
<keyword evidence="3" id="KW-1185">Reference proteome</keyword>
<name>A0A6A6B483_9PEZI</name>